<feature type="domain" description="F-box" evidence="2">
    <location>
        <begin position="243"/>
        <end position="293"/>
    </location>
</feature>
<evidence type="ECO:0000259" key="2">
    <source>
        <dbReference type="PROSITE" id="PS50181"/>
    </source>
</evidence>
<feature type="compositionally biased region" description="Pro residues" evidence="1">
    <location>
        <begin position="219"/>
        <end position="229"/>
    </location>
</feature>
<dbReference type="AlphaFoldDB" id="A0AA40DQB0"/>
<organism evidence="3 4">
    <name type="scientific">Lasiosphaeris hirsuta</name>
    <dbReference type="NCBI Taxonomy" id="260670"/>
    <lineage>
        <taxon>Eukaryota</taxon>
        <taxon>Fungi</taxon>
        <taxon>Dikarya</taxon>
        <taxon>Ascomycota</taxon>
        <taxon>Pezizomycotina</taxon>
        <taxon>Sordariomycetes</taxon>
        <taxon>Sordariomycetidae</taxon>
        <taxon>Sordariales</taxon>
        <taxon>Lasiosphaeriaceae</taxon>
        <taxon>Lasiosphaeris</taxon>
    </lineage>
</organism>
<gene>
    <name evidence="3" type="ORF">B0H67DRAFT_648232</name>
</gene>
<keyword evidence="4" id="KW-1185">Reference proteome</keyword>
<evidence type="ECO:0000313" key="3">
    <source>
        <dbReference type="EMBL" id="KAK0708138.1"/>
    </source>
</evidence>
<comment type="caution">
    <text evidence="3">The sequence shown here is derived from an EMBL/GenBank/DDBJ whole genome shotgun (WGS) entry which is preliminary data.</text>
</comment>
<dbReference type="EMBL" id="JAUKUA010000006">
    <property type="protein sequence ID" value="KAK0708138.1"/>
    <property type="molecule type" value="Genomic_DNA"/>
</dbReference>
<dbReference type="InterPro" id="IPR001810">
    <property type="entry name" value="F-box_dom"/>
</dbReference>
<evidence type="ECO:0000313" key="4">
    <source>
        <dbReference type="Proteomes" id="UP001172102"/>
    </source>
</evidence>
<protein>
    <recommendedName>
        <fullName evidence="2">F-box domain-containing protein</fullName>
    </recommendedName>
</protein>
<dbReference type="Proteomes" id="UP001172102">
    <property type="component" value="Unassembled WGS sequence"/>
</dbReference>
<feature type="region of interest" description="Disordered" evidence="1">
    <location>
        <begin position="198"/>
        <end position="240"/>
    </location>
</feature>
<dbReference type="SUPFAM" id="SSF81383">
    <property type="entry name" value="F-box domain"/>
    <property type="match status" value="1"/>
</dbReference>
<dbReference type="PROSITE" id="PS50181">
    <property type="entry name" value="FBOX"/>
    <property type="match status" value="1"/>
</dbReference>
<dbReference type="InterPro" id="IPR036047">
    <property type="entry name" value="F-box-like_dom_sf"/>
</dbReference>
<dbReference type="Pfam" id="PF00646">
    <property type="entry name" value="F-box"/>
    <property type="match status" value="1"/>
</dbReference>
<sequence>MSNPSPLGILRVPEYMCWLCRREIEPTPNINAWSHRPSLCRIIRFSQSSPSADIPARVSGVGYRLTSEEAPSDIAFAIPQNPNSSVTDSTIDTDDLDIISGDVYDEKARTWHFRVHTDCWDIVSSQADDPTGCATTWCKALASLNWNFSPFATIPSPGRYDLPQLMLDSRSPHKRHNKRPSLEPLSNLDVDNLKIELDLPSPQSPIPPSPISLSDLGLLPPPDQPPPQPAETQSQTPRTHEEYDLFARLPPAVIHHIICFLSTPDLTNLRLTSRTVAHASSLSSLSAQFWASRFAPRFEMGFVLSKAAASGSQDDWRSLYFSVKRALQSWQGSDGMDKSFRMVAIGLFEAGIFPTGSELQMEEVETRLCVPASQQATAEASITSHSYDRLAWEIRKDPQWLREEIRFMKNSPD</sequence>
<reference evidence="3" key="1">
    <citation type="submission" date="2023-06" db="EMBL/GenBank/DDBJ databases">
        <title>Genome-scale phylogeny and comparative genomics of the fungal order Sordariales.</title>
        <authorList>
            <consortium name="Lawrence Berkeley National Laboratory"/>
            <person name="Hensen N."/>
            <person name="Bonometti L."/>
            <person name="Westerberg I."/>
            <person name="Brannstrom I.O."/>
            <person name="Guillou S."/>
            <person name="Cros-Aarteil S."/>
            <person name="Calhoun S."/>
            <person name="Haridas S."/>
            <person name="Kuo A."/>
            <person name="Mondo S."/>
            <person name="Pangilinan J."/>
            <person name="Riley R."/>
            <person name="Labutti K."/>
            <person name="Andreopoulos B."/>
            <person name="Lipzen A."/>
            <person name="Chen C."/>
            <person name="Yanf M."/>
            <person name="Daum C."/>
            <person name="Ng V."/>
            <person name="Clum A."/>
            <person name="Steindorff A."/>
            <person name="Ohm R."/>
            <person name="Martin F."/>
            <person name="Silar P."/>
            <person name="Natvig D."/>
            <person name="Lalanne C."/>
            <person name="Gautier V."/>
            <person name="Ament-Velasquez S.L."/>
            <person name="Kruys A."/>
            <person name="Hutchinson M.I."/>
            <person name="Powell A.J."/>
            <person name="Barry K."/>
            <person name="Miller A.N."/>
            <person name="Grigoriev I.V."/>
            <person name="Debuchy R."/>
            <person name="Gladieux P."/>
            <person name="Thoren M.H."/>
            <person name="Johannesson H."/>
        </authorList>
    </citation>
    <scope>NUCLEOTIDE SEQUENCE</scope>
    <source>
        <strain evidence="3">SMH4607-1</strain>
    </source>
</reference>
<accession>A0AA40DQB0</accession>
<dbReference type="Gene3D" id="1.20.1280.50">
    <property type="match status" value="1"/>
</dbReference>
<evidence type="ECO:0000256" key="1">
    <source>
        <dbReference type="SAM" id="MobiDB-lite"/>
    </source>
</evidence>
<name>A0AA40DQB0_9PEZI</name>
<proteinExistence type="predicted"/>